<dbReference type="Gene3D" id="3.20.10.10">
    <property type="entry name" value="D-amino Acid Aminotransferase, subunit A, domain 2"/>
    <property type="match status" value="1"/>
</dbReference>
<dbReference type="RefSeq" id="WP_253476893.1">
    <property type="nucleotide sequence ID" value="NZ_JALJXV010000004.1"/>
</dbReference>
<evidence type="ECO:0000313" key="23">
    <source>
        <dbReference type="Proteomes" id="UP001205843"/>
    </source>
</evidence>
<dbReference type="Pfam" id="PF01063">
    <property type="entry name" value="Aminotran_4"/>
    <property type="match status" value="1"/>
</dbReference>
<dbReference type="AlphaFoldDB" id="A0AAE3KBH5"/>
<evidence type="ECO:0000256" key="6">
    <source>
        <dbReference type="ARBA" id="ARBA00009320"/>
    </source>
</evidence>
<keyword evidence="8 21" id="KW-0028">Amino-acid biosynthesis</keyword>
<evidence type="ECO:0000256" key="21">
    <source>
        <dbReference type="RuleBase" id="RU364094"/>
    </source>
</evidence>
<gene>
    <name evidence="21" type="primary">ilvE</name>
    <name evidence="22" type="ORF">J2T57_001814</name>
</gene>
<dbReference type="InterPro" id="IPR005785">
    <property type="entry name" value="B_amino_transI"/>
</dbReference>
<dbReference type="PANTHER" id="PTHR42743">
    <property type="entry name" value="AMINO-ACID AMINOTRANSFERASE"/>
    <property type="match status" value="1"/>
</dbReference>
<comment type="catalytic activity">
    <reaction evidence="17">
        <text>4-amino-4-deoxychorismate = 4-aminobenzoate + pyruvate + H(+)</text>
        <dbReference type="Rhea" id="RHEA:16201"/>
        <dbReference type="ChEBI" id="CHEBI:15361"/>
        <dbReference type="ChEBI" id="CHEBI:15378"/>
        <dbReference type="ChEBI" id="CHEBI:17836"/>
        <dbReference type="ChEBI" id="CHEBI:58406"/>
        <dbReference type="EC" id="4.1.3.38"/>
    </reaction>
</comment>
<keyword evidence="11" id="KW-0289">Folate biosynthesis</keyword>
<dbReference type="PROSITE" id="PS00770">
    <property type="entry name" value="AA_TRANSFER_CLASS_4"/>
    <property type="match status" value="1"/>
</dbReference>
<reference evidence="22" key="1">
    <citation type="submission" date="2022-03" db="EMBL/GenBank/DDBJ databases">
        <title>Genomic Encyclopedia of Type Strains, Phase III (KMG-III): the genomes of soil and plant-associated and newly described type strains.</title>
        <authorList>
            <person name="Whitman W."/>
        </authorList>
    </citation>
    <scope>NUCLEOTIDE SEQUENCE</scope>
    <source>
        <strain evidence="22">ANL 6-2</strain>
    </source>
</reference>
<dbReference type="InterPro" id="IPR018300">
    <property type="entry name" value="Aminotrans_IV_CS"/>
</dbReference>
<keyword evidence="10 20" id="KW-0663">Pyridoxal phosphate</keyword>
<protein>
    <recommendedName>
        <fullName evidence="21">Branched-chain-amino-acid aminotransferase</fullName>
        <shortName evidence="21">BCAT</shortName>
        <ecNumber evidence="21">2.6.1.42</ecNumber>
    </recommendedName>
</protein>
<evidence type="ECO:0000256" key="19">
    <source>
        <dbReference type="RuleBase" id="RU004106"/>
    </source>
</evidence>
<evidence type="ECO:0000256" key="5">
    <source>
        <dbReference type="ARBA" id="ARBA00005072"/>
    </source>
</evidence>
<comment type="catalytic activity">
    <reaction evidence="16 21">
        <text>L-leucine + 2-oxoglutarate = 4-methyl-2-oxopentanoate + L-glutamate</text>
        <dbReference type="Rhea" id="RHEA:18321"/>
        <dbReference type="ChEBI" id="CHEBI:16810"/>
        <dbReference type="ChEBI" id="CHEBI:17865"/>
        <dbReference type="ChEBI" id="CHEBI:29985"/>
        <dbReference type="ChEBI" id="CHEBI:57427"/>
        <dbReference type="EC" id="2.6.1.42"/>
    </reaction>
</comment>
<dbReference type="EC" id="2.6.1.42" evidence="21"/>
<evidence type="ECO:0000256" key="2">
    <source>
        <dbReference type="ARBA" id="ARBA00003109"/>
    </source>
</evidence>
<keyword evidence="12 21" id="KW-0100">Branched-chain amino acid biosynthesis</keyword>
<dbReference type="EMBL" id="JALJXV010000004">
    <property type="protein sequence ID" value="MCP1674676.1"/>
    <property type="molecule type" value="Genomic_DNA"/>
</dbReference>
<comment type="catalytic activity">
    <reaction evidence="14 21">
        <text>L-valine + 2-oxoglutarate = 3-methyl-2-oxobutanoate + L-glutamate</text>
        <dbReference type="Rhea" id="RHEA:24813"/>
        <dbReference type="ChEBI" id="CHEBI:11851"/>
        <dbReference type="ChEBI" id="CHEBI:16810"/>
        <dbReference type="ChEBI" id="CHEBI:29985"/>
        <dbReference type="ChEBI" id="CHEBI:57762"/>
        <dbReference type="EC" id="2.6.1.42"/>
    </reaction>
</comment>
<dbReference type="InterPro" id="IPR050571">
    <property type="entry name" value="Class-IV_PLP-Dep_Aminotrnsfr"/>
</dbReference>
<evidence type="ECO:0000256" key="8">
    <source>
        <dbReference type="ARBA" id="ARBA00022605"/>
    </source>
</evidence>
<keyword evidence="7 21" id="KW-0032">Aminotransferase</keyword>
<evidence type="ECO:0000256" key="7">
    <source>
        <dbReference type="ARBA" id="ARBA00022576"/>
    </source>
</evidence>
<dbReference type="GO" id="GO:0005829">
    <property type="term" value="C:cytosol"/>
    <property type="evidence" value="ECO:0007669"/>
    <property type="project" value="TreeGrafter"/>
</dbReference>
<comment type="pathway">
    <text evidence="3 21">Amino-acid biosynthesis; L-isoleucine biosynthesis; L-isoleucine from 2-oxobutanoate: step 4/4.</text>
</comment>
<comment type="similarity">
    <text evidence="6 19">Belongs to the class-IV pyridoxal-phosphate-dependent aminotransferase family.</text>
</comment>
<dbReference type="Gene3D" id="3.30.470.10">
    <property type="match status" value="1"/>
</dbReference>
<evidence type="ECO:0000256" key="15">
    <source>
        <dbReference type="ARBA" id="ARBA00048798"/>
    </source>
</evidence>
<evidence type="ECO:0000256" key="13">
    <source>
        <dbReference type="ARBA" id="ARBA00035633"/>
    </source>
</evidence>
<evidence type="ECO:0000256" key="20">
    <source>
        <dbReference type="RuleBase" id="RU004516"/>
    </source>
</evidence>
<dbReference type="SUPFAM" id="SSF56752">
    <property type="entry name" value="D-aminoacid aminotransferase-like PLP-dependent enzymes"/>
    <property type="match status" value="1"/>
</dbReference>
<dbReference type="FunFam" id="3.20.10.10:FF:000002">
    <property type="entry name" value="D-alanine aminotransferase"/>
    <property type="match status" value="1"/>
</dbReference>
<evidence type="ECO:0000256" key="17">
    <source>
        <dbReference type="ARBA" id="ARBA00049529"/>
    </source>
</evidence>
<dbReference type="Proteomes" id="UP001205843">
    <property type="component" value="Unassembled WGS sequence"/>
</dbReference>
<proteinExistence type="inferred from homology"/>
<comment type="caution">
    <text evidence="22">The sequence shown here is derived from an EMBL/GenBank/DDBJ whole genome shotgun (WGS) entry which is preliminary data.</text>
</comment>
<evidence type="ECO:0000313" key="22">
    <source>
        <dbReference type="EMBL" id="MCP1674676.1"/>
    </source>
</evidence>
<comment type="catalytic activity">
    <reaction evidence="15 21">
        <text>L-isoleucine + 2-oxoglutarate = (S)-3-methyl-2-oxopentanoate + L-glutamate</text>
        <dbReference type="Rhea" id="RHEA:24801"/>
        <dbReference type="ChEBI" id="CHEBI:16810"/>
        <dbReference type="ChEBI" id="CHEBI:29985"/>
        <dbReference type="ChEBI" id="CHEBI:35146"/>
        <dbReference type="ChEBI" id="CHEBI:58045"/>
        <dbReference type="EC" id="2.6.1.42"/>
    </reaction>
</comment>
<dbReference type="GO" id="GO:0046656">
    <property type="term" value="P:folic acid biosynthetic process"/>
    <property type="evidence" value="ECO:0007669"/>
    <property type="project" value="UniProtKB-KW"/>
</dbReference>
<comment type="pathway">
    <text evidence="4 21">Amino-acid biosynthesis; L-valine biosynthesis; L-valine from pyruvate: step 4/4.</text>
</comment>
<dbReference type="InterPro" id="IPR043131">
    <property type="entry name" value="BCAT-like_N"/>
</dbReference>
<comment type="cofactor">
    <cofactor evidence="1 20">
        <name>pyridoxal 5'-phosphate</name>
        <dbReference type="ChEBI" id="CHEBI:597326"/>
    </cofactor>
</comment>
<comment type="function">
    <text evidence="2 21">Acts on leucine, isoleucine and valine.</text>
</comment>
<evidence type="ECO:0000256" key="16">
    <source>
        <dbReference type="ARBA" id="ARBA00049229"/>
    </source>
</evidence>
<dbReference type="GO" id="GO:0009082">
    <property type="term" value="P:branched-chain amino acid biosynthetic process"/>
    <property type="evidence" value="ECO:0007669"/>
    <property type="project" value="UniProtKB-KW"/>
</dbReference>
<dbReference type="GO" id="GO:0008696">
    <property type="term" value="F:4-amino-4-deoxychorismate lyase activity"/>
    <property type="evidence" value="ECO:0007669"/>
    <property type="project" value="UniProtKB-EC"/>
</dbReference>
<evidence type="ECO:0000256" key="11">
    <source>
        <dbReference type="ARBA" id="ARBA00022909"/>
    </source>
</evidence>
<evidence type="ECO:0000256" key="4">
    <source>
        <dbReference type="ARBA" id="ARBA00004931"/>
    </source>
</evidence>
<dbReference type="NCBIfam" id="TIGR01122">
    <property type="entry name" value="ilvE_I"/>
    <property type="match status" value="1"/>
</dbReference>
<comment type="pathway">
    <text evidence="5 21">Amino-acid biosynthesis; L-leucine biosynthesis; L-leucine from 3-methyl-2-oxobutanoate: step 4/4.</text>
</comment>
<organism evidence="22 23">
    <name type="scientific">Natronocella acetinitrilica</name>
    <dbReference type="NCBI Taxonomy" id="414046"/>
    <lineage>
        <taxon>Bacteria</taxon>
        <taxon>Pseudomonadati</taxon>
        <taxon>Pseudomonadota</taxon>
        <taxon>Gammaproteobacteria</taxon>
        <taxon>Chromatiales</taxon>
        <taxon>Ectothiorhodospiraceae</taxon>
        <taxon>Natronocella</taxon>
    </lineage>
</organism>
<evidence type="ECO:0000256" key="12">
    <source>
        <dbReference type="ARBA" id="ARBA00023304"/>
    </source>
</evidence>
<accession>A0AAE3KBH5</accession>
<dbReference type="PANTHER" id="PTHR42743:SF11">
    <property type="entry name" value="AMINODEOXYCHORISMATE LYASE"/>
    <property type="match status" value="1"/>
</dbReference>
<sequence length="298" mass="31721">MMTAEMTIWKNGVLVEPAQAVVSVLDHGLLYGDGVFEGVRYYRRTPFRLERHLRRLARSAAGIGLTIPYDLPALAAAVQQTVDAADPEDGYLRIVVTRGEGSLGVNPQGCERQTVFIIAAQLAVVPSDRVEQGVRAITASLRRLPPDCLDPRIKSLNYLTGVMARAEANRAGADEALLLNRNGHVVEASVANLFVVRGDTLCTPPVTDGALDGITRATVMEVAPACGLRVAERSLTLVDVYDADEALLTGTGAGLLPLREVDGRLIRTCPGPAFRSLQSAYRNLVAAESAAAAPLALA</sequence>
<comment type="pathway">
    <text evidence="13">Cofactor biosynthesis; tetrahydrofolate biosynthesis; 4-aminobenzoate from chorismate: step 2/2.</text>
</comment>
<dbReference type="GO" id="GO:0004084">
    <property type="term" value="F:branched-chain-amino-acid transaminase activity"/>
    <property type="evidence" value="ECO:0007669"/>
    <property type="project" value="UniProtKB-EC"/>
</dbReference>
<evidence type="ECO:0000256" key="14">
    <source>
        <dbReference type="ARBA" id="ARBA00048212"/>
    </source>
</evidence>
<evidence type="ECO:0000256" key="3">
    <source>
        <dbReference type="ARBA" id="ARBA00004824"/>
    </source>
</evidence>
<evidence type="ECO:0000256" key="10">
    <source>
        <dbReference type="ARBA" id="ARBA00022898"/>
    </source>
</evidence>
<dbReference type="InterPro" id="IPR043132">
    <property type="entry name" value="BCAT-like_C"/>
</dbReference>
<dbReference type="GO" id="GO:0008652">
    <property type="term" value="P:amino acid biosynthetic process"/>
    <property type="evidence" value="ECO:0007669"/>
    <property type="project" value="UniProtKB-KW"/>
</dbReference>
<keyword evidence="9 21" id="KW-0808">Transferase</keyword>
<dbReference type="InterPro" id="IPR001544">
    <property type="entry name" value="Aminotrans_IV"/>
</dbReference>
<evidence type="ECO:0000256" key="18">
    <source>
        <dbReference type="ARBA" id="ARBA00054027"/>
    </source>
</evidence>
<evidence type="ECO:0000256" key="9">
    <source>
        <dbReference type="ARBA" id="ARBA00022679"/>
    </source>
</evidence>
<name>A0AAE3KBH5_9GAMM</name>
<keyword evidence="23" id="KW-1185">Reference proteome</keyword>
<comment type="function">
    <text evidence="18">Involved in the biosynthesis of p-aminobenzoate (PABA), a precursor of tetrahydrofolate. Converts 4-amino-4-deoxychorismate into 4-aminobenzoate (PABA) and pyruvate.</text>
</comment>
<evidence type="ECO:0000256" key="1">
    <source>
        <dbReference type="ARBA" id="ARBA00001933"/>
    </source>
</evidence>
<dbReference type="InterPro" id="IPR036038">
    <property type="entry name" value="Aminotransferase-like"/>
</dbReference>